<dbReference type="EMBL" id="ML208323">
    <property type="protein sequence ID" value="TFK69848.1"/>
    <property type="molecule type" value="Genomic_DNA"/>
</dbReference>
<evidence type="ECO:0000313" key="2">
    <source>
        <dbReference type="Proteomes" id="UP000308600"/>
    </source>
</evidence>
<keyword evidence="2" id="KW-1185">Reference proteome</keyword>
<sequence length="482" mass="54931">MEVTSQAPTSLKSILLSCPTELLVEVVKNLPCLDILRARKTCKHLYEITKSLEVWRHVVVQEPRQKLWLERPVDTYTSEELELLALRRVSVEIGYDNLVQGVRPHQHTISTIGRAVESTKLVPGGRWLFVATTRGGIFYYDLDDKECIPHPFIPDQSTLCKTAMAIDVDISSPYLKFNFAAGVTEQTLFHNAKTRVQVWEVTLLLDDHGRGIGLQGEYLATIEEVHRDGFFSRFMLSGRHYASIFFGTDDSMDLGFGPWKIVHDGERGYQQRIGDTGNRALSLLPNGRLFFLTKSRGSFYPPISEDLLVISNDDWNPIDCRPLVGVEEHSLSNPITHEGSFRFVVLARDILHGIIIDPQEPDLPKIQVVPIAPFLNVDPNRPLLLSDNFVLSWSSDDGLVLRRIMWKPDFTSPHVRLHPRERMHGPSRHFSTYHLDSASGRVVIQREKEILVQSFAFLSLPRAYKHWNVVGKPPRIFGKETR</sequence>
<reference evidence="1 2" key="1">
    <citation type="journal article" date="2019" name="Nat. Ecol. Evol.">
        <title>Megaphylogeny resolves global patterns of mushroom evolution.</title>
        <authorList>
            <person name="Varga T."/>
            <person name="Krizsan K."/>
            <person name="Foldi C."/>
            <person name="Dima B."/>
            <person name="Sanchez-Garcia M."/>
            <person name="Sanchez-Ramirez S."/>
            <person name="Szollosi G.J."/>
            <person name="Szarkandi J.G."/>
            <person name="Papp V."/>
            <person name="Albert L."/>
            <person name="Andreopoulos W."/>
            <person name="Angelini C."/>
            <person name="Antonin V."/>
            <person name="Barry K.W."/>
            <person name="Bougher N.L."/>
            <person name="Buchanan P."/>
            <person name="Buyck B."/>
            <person name="Bense V."/>
            <person name="Catcheside P."/>
            <person name="Chovatia M."/>
            <person name="Cooper J."/>
            <person name="Damon W."/>
            <person name="Desjardin D."/>
            <person name="Finy P."/>
            <person name="Geml J."/>
            <person name="Haridas S."/>
            <person name="Hughes K."/>
            <person name="Justo A."/>
            <person name="Karasinski D."/>
            <person name="Kautmanova I."/>
            <person name="Kiss B."/>
            <person name="Kocsube S."/>
            <person name="Kotiranta H."/>
            <person name="LaButti K.M."/>
            <person name="Lechner B.E."/>
            <person name="Liimatainen K."/>
            <person name="Lipzen A."/>
            <person name="Lukacs Z."/>
            <person name="Mihaltcheva S."/>
            <person name="Morgado L.N."/>
            <person name="Niskanen T."/>
            <person name="Noordeloos M.E."/>
            <person name="Ohm R.A."/>
            <person name="Ortiz-Santana B."/>
            <person name="Ovrebo C."/>
            <person name="Racz N."/>
            <person name="Riley R."/>
            <person name="Savchenko A."/>
            <person name="Shiryaev A."/>
            <person name="Soop K."/>
            <person name="Spirin V."/>
            <person name="Szebenyi C."/>
            <person name="Tomsovsky M."/>
            <person name="Tulloss R.E."/>
            <person name="Uehling J."/>
            <person name="Grigoriev I.V."/>
            <person name="Vagvolgyi C."/>
            <person name="Papp T."/>
            <person name="Martin F.M."/>
            <person name="Miettinen O."/>
            <person name="Hibbett D.S."/>
            <person name="Nagy L.G."/>
        </authorList>
    </citation>
    <scope>NUCLEOTIDE SEQUENCE [LARGE SCALE GENOMIC DNA]</scope>
    <source>
        <strain evidence="1 2">NL-1719</strain>
    </source>
</reference>
<accession>A0ACD3AV34</accession>
<organism evidence="1 2">
    <name type="scientific">Pluteus cervinus</name>
    <dbReference type="NCBI Taxonomy" id="181527"/>
    <lineage>
        <taxon>Eukaryota</taxon>
        <taxon>Fungi</taxon>
        <taxon>Dikarya</taxon>
        <taxon>Basidiomycota</taxon>
        <taxon>Agaricomycotina</taxon>
        <taxon>Agaricomycetes</taxon>
        <taxon>Agaricomycetidae</taxon>
        <taxon>Agaricales</taxon>
        <taxon>Pluteineae</taxon>
        <taxon>Pluteaceae</taxon>
        <taxon>Pluteus</taxon>
    </lineage>
</organism>
<dbReference type="Proteomes" id="UP000308600">
    <property type="component" value="Unassembled WGS sequence"/>
</dbReference>
<proteinExistence type="predicted"/>
<name>A0ACD3AV34_9AGAR</name>
<gene>
    <name evidence="1" type="ORF">BDN72DRAFT_583049</name>
</gene>
<evidence type="ECO:0000313" key="1">
    <source>
        <dbReference type="EMBL" id="TFK69848.1"/>
    </source>
</evidence>
<protein>
    <submittedName>
        <fullName evidence="1">Uncharacterized protein</fullName>
    </submittedName>
</protein>